<sequence length="73" mass="8187">MRLLLLGFATILLLSVVVAQEYDYMPADQLEHELERFFLFDWIKKGVNMIGKGIKATGGFIKNSLHAVGDVFG</sequence>
<keyword evidence="1" id="KW-0732">Signal</keyword>
<reference evidence="2" key="1">
    <citation type="journal article" date="2013" name="Genetics">
        <title>The draft genome and transcriptome of Panagrellus redivivus are shaped by the harsh demands of a free-living lifestyle.</title>
        <authorList>
            <person name="Srinivasan J."/>
            <person name="Dillman A.R."/>
            <person name="Macchietto M.G."/>
            <person name="Heikkinen L."/>
            <person name="Lakso M."/>
            <person name="Fracchia K.M."/>
            <person name="Antoshechkin I."/>
            <person name="Mortazavi A."/>
            <person name="Wong G."/>
            <person name="Sternberg P.W."/>
        </authorList>
    </citation>
    <scope>NUCLEOTIDE SEQUENCE [LARGE SCALE GENOMIC DNA]</scope>
    <source>
        <strain evidence="2">MT8872</strain>
    </source>
</reference>
<protein>
    <submittedName>
        <fullName evidence="3">Antimicrobial peptide</fullName>
    </submittedName>
</protein>
<name>A0A7E4VQI0_PANRE</name>
<proteinExistence type="predicted"/>
<keyword evidence="2" id="KW-1185">Reference proteome</keyword>
<evidence type="ECO:0000256" key="1">
    <source>
        <dbReference type="SAM" id="SignalP"/>
    </source>
</evidence>
<dbReference type="AlphaFoldDB" id="A0A7E4VQI0"/>
<evidence type="ECO:0000313" key="3">
    <source>
        <dbReference type="WBParaSite" id="Pan_g2383.t1"/>
    </source>
</evidence>
<evidence type="ECO:0000313" key="2">
    <source>
        <dbReference type="Proteomes" id="UP000492821"/>
    </source>
</evidence>
<feature type="signal peptide" evidence="1">
    <location>
        <begin position="1"/>
        <end position="19"/>
    </location>
</feature>
<feature type="chain" id="PRO_5028806699" evidence="1">
    <location>
        <begin position="20"/>
        <end position="73"/>
    </location>
</feature>
<dbReference type="Proteomes" id="UP000492821">
    <property type="component" value="Unassembled WGS sequence"/>
</dbReference>
<reference evidence="3" key="2">
    <citation type="submission" date="2020-10" db="UniProtKB">
        <authorList>
            <consortium name="WormBaseParasite"/>
        </authorList>
    </citation>
    <scope>IDENTIFICATION</scope>
</reference>
<organism evidence="2 3">
    <name type="scientific">Panagrellus redivivus</name>
    <name type="common">Microworm</name>
    <dbReference type="NCBI Taxonomy" id="6233"/>
    <lineage>
        <taxon>Eukaryota</taxon>
        <taxon>Metazoa</taxon>
        <taxon>Ecdysozoa</taxon>
        <taxon>Nematoda</taxon>
        <taxon>Chromadorea</taxon>
        <taxon>Rhabditida</taxon>
        <taxon>Tylenchina</taxon>
        <taxon>Panagrolaimomorpha</taxon>
        <taxon>Panagrolaimoidea</taxon>
        <taxon>Panagrolaimidae</taxon>
        <taxon>Panagrellus</taxon>
    </lineage>
</organism>
<accession>A0A7E4VQI0</accession>
<dbReference type="WBParaSite" id="Pan_g2383.t1">
    <property type="protein sequence ID" value="Pan_g2383.t1"/>
    <property type="gene ID" value="Pan_g2383"/>
</dbReference>